<dbReference type="STRING" id="3694.A0A3N7FYZ0"/>
<reference evidence="8 9" key="1">
    <citation type="journal article" date="2006" name="Science">
        <title>The genome of black cottonwood, Populus trichocarpa (Torr. &amp; Gray).</title>
        <authorList>
            <person name="Tuskan G.A."/>
            <person name="Difazio S."/>
            <person name="Jansson S."/>
            <person name="Bohlmann J."/>
            <person name="Grigoriev I."/>
            <person name="Hellsten U."/>
            <person name="Putnam N."/>
            <person name="Ralph S."/>
            <person name="Rombauts S."/>
            <person name="Salamov A."/>
            <person name="Schein J."/>
            <person name="Sterck L."/>
            <person name="Aerts A."/>
            <person name="Bhalerao R.R."/>
            <person name="Bhalerao R.P."/>
            <person name="Blaudez D."/>
            <person name="Boerjan W."/>
            <person name="Brun A."/>
            <person name="Brunner A."/>
            <person name="Busov V."/>
            <person name="Campbell M."/>
            <person name="Carlson J."/>
            <person name="Chalot M."/>
            <person name="Chapman J."/>
            <person name="Chen G.L."/>
            <person name="Cooper D."/>
            <person name="Coutinho P.M."/>
            <person name="Couturier J."/>
            <person name="Covert S."/>
            <person name="Cronk Q."/>
            <person name="Cunningham R."/>
            <person name="Davis J."/>
            <person name="Degroeve S."/>
            <person name="Dejardin A."/>
            <person name="Depamphilis C."/>
            <person name="Detter J."/>
            <person name="Dirks B."/>
            <person name="Dubchak I."/>
            <person name="Duplessis S."/>
            <person name="Ehlting J."/>
            <person name="Ellis B."/>
            <person name="Gendler K."/>
            <person name="Goodstein D."/>
            <person name="Gribskov M."/>
            <person name="Grimwood J."/>
            <person name="Groover A."/>
            <person name="Gunter L."/>
            <person name="Hamberger B."/>
            <person name="Heinze B."/>
            <person name="Helariutta Y."/>
            <person name="Henrissat B."/>
            <person name="Holligan D."/>
            <person name="Holt R."/>
            <person name="Huang W."/>
            <person name="Islam-Faridi N."/>
            <person name="Jones S."/>
            <person name="Jones-Rhoades M."/>
            <person name="Jorgensen R."/>
            <person name="Joshi C."/>
            <person name="Kangasjarvi J."/>
            <person name="Karlsson J."/>
            <person name="Kelleher C."/>
            <person name="Kirkpatrick R."/>
            <person name="Kirst M."/>
            <person name="Kohler A."/>
            <person name="Kalluri U."/>
            <person name="Larimer F."/>
            <person name="Leebens-Mack J."/>
            <person name="Leple J.C."/>
            <person name="Locascio P."/>
            <person name="Lou Y."/>
            <person name="Lucas S."/>
            <person name="Martin F."/>
            <person name="Montanini B."/>
            <person name="Napoli C."/>
            <person name="Nelson D.R."/>
            <person name="Nelson C."/>
            <person name="Nieminen K."/>
            <person name="Nilsson O."/>
            <person name="Pereda V."/>
            <person name="Peter G."/>
            <person name="Philippe R."/>
            <person name="Pilate G."/>
            <person name="Poliakov A."/>
            <person name="Razumovskaya J."/>
            <person name="Richardson P."/>
            <person name="Rinaldi C."/>
            <person name="Ritland K."/>
            <person name="Rouze P."/>
            <person name="Ryaboy D."/>
            <person name="Schmutz J."/>
            <person name="Schrader J."/>
            <person name="Segerman B."/>
            <person name="Shin H."/>
            <person name="Siddiqui A."/>
            <person name="Sterky F."/>
            <person name="Terry A."/>
            <person name="Tsai C.J."/>
            <person name="Uberbacher E."/>
            <person name="Unneberg P."/>
            <person name="Vahala J."/>
            <person name="Wall K."/>
            <person name="Wessler S."/>
            <person name="Yang G."/>
            <person name="Yin T."/>
            <person name="Douglas C."/>
            <person name="Marra M."/>
            <person name="Sandberg G."/>
            <person name="Van de Peer Y."/>
            <person name="Rokhsar D."/>
        </authorList>
    </citation>
    <scope>NUCLEOTIDE SEQUENCE [LARGE SCALE GENOMIC DNA]</scope>
    <source>
        <strain evidence="9">cv. Nisqually</strain>
    </source>
</reference>
<keyword evidence="3" id="KW-0238">DNA-binding</keyword>
<sequence>MSQSSPRSGRPLAAFCLFSNRILPLYYIQDDRRQPHVLTFSTSKCKMNTQAMEAFRDGELWNFSRMFSMEEPDCTPELLGQCSFLQDTDEGLHFTIPSAFFPAPESDASMAEDESLFYSWHTPNPNLHFDSQESSNNSNSSSSVFLPYSSHESYFFNDSNPIQATNNNSMSMDIMDEENIGLFMPLFPEIAMAETACMNGDMSGDKTGDLDDNLKPAANDVLAKGLQLKRKLDVPEPIANTLDDMKKKARVTRNVQKTRKVGQSKKNQKNAPDISHDEEESNAGPDGQSSSSCSSEEDNASQDSDSKVSGVLNSNGKTRATRGAATDPQSLYARKRRERINERLKILQNLVPNGTKVDISTMLEEAVHYVNFLQLQIKLLSSDDLWMYAPLAYNGIDIGLNQKLSMFL</sequence>
<dbReference type="SMART" id="SM00353">
    <property type="entry name" value="HLH"/>
    <property type="match status" value="1"/>
</dbReference>
<evidence type="ECO:0000313" key="8">
    <source>
        <dbReference type="EMBL" id="RQO86848.1"/>
    </source>
</evidence>
<dbReference type="GO" id="GO:0006357">
    <property type="term" value="P:regulation of transcription by RNA polymerase II"/>
    <property type="evidence" value="ECO:0000318"/>
    <property type="project" value="GO_Central"/>
</dbReference>
<gene>
    <name evidence="8" type="ORF">POPTR_002G119200</name>
</gene>
<dbReference type="Gene3D" id="4.10.280.10">
    <property type="entry name" value="Helix-loop-helix DNA-binding domain"/>
    <property type="match status" value="1"/>
</dbReference>
<dbReference type="FunCoup" id="A0A3N7FYZ0">
    <property type="interactions" value="157"/>
</dbReference>
<feature type="region of interest" description="Disordered" evidence="6">
    <location>
        <begin position="243"/>
        <end position="335"/>
    </location>
</feature>
<dbReference type="EMBL" id="CM009291">
    <property type="protein sequence ID" value="RQO86848.1"/>
    <property type="molecule type" value="Genomic_DNA"/>
</dbReference>
<name>A0A3N7FYZ0_POPTR</name>
<dbReference type="PANTHER" id="PTHR16223">
    <property type="entry name" value="TRANSCRIPTION FACTOR BHLH83-RELATED"/>
    <property type="match status" value="1"/>
</dbReference>
<dbReference type="Gramene" id="Potri.002G119200.2.v4.1">
    <property type="protein sequence ID" value="Potri.002G119200.2.v4.1"/>
    <property type="gene ID" value="Potri.002G119200.v4.1"/>
</dbReference>
<dbReference type="GO" id="GO:0046983">
    <property type="term" value="F:protein dimerization activity"/>
    <property type="evidence" value="ECO:0007669"/>
    <property type="project" value="InterPro"/>
</dbReference>
<dbReference type="InterPro" id="IPR011598">
    <property type="entry name" value="bHLH_dom"/>
</dbReference>
<evidence type="ECO:0000313" key="9">
    <source>
        <dbReference type="Proteomes" id="UP000006729"/>
    </source>
</evidence>
<dbReference type="GO" id="GO:0000981">
    <property type="term" value="F:DNA-binding transcription factor activity, RNA polymerase II-specific"/>
    <property type="evidence" value="ECO:0000318"/>
    <property type="project" value="GO_Central"/>
</dbReference>
<dbReference type="CDD" id="cd11454">
    <property type="entry name" value="bHLH_AtIND_like"/>
    <property type="match status" value="1"/>
</dbReference>
<dbReference type="FunFam" id="4.10.280.10:FF:000022">
    <property type="entry name" value="Basic helix-loop-helix transcription factor"/>
    <property type="match status" value="1"/>
</dbReference>
<evidence type="ECO:0000256" key="4">
    <source>
        <dbReference type="ARBA" id="ARBA00023163"/>
    </source>
</evidence>
<keyword evidence="4" id="KW-0804">Transcription</keyword>
<dbReference type="GO" id="GO:0000978">
    <property type="term" value="F:RNA polymerase II cis-regulatory region sequence-specific DNA binding"/>
    <property type="evidence" value="ECO:0000318"/>
    <property type="project" value="GO_Central"/>
</dbReference>
<dbReference type="InterPro" id="IPR036638">
    <property type="entry name" value="HLH_DNA-bd_sf"/>
</dbReference>
<keyword evidence="9" id="KW-1185">Reference proteome</keyword>
<dbReference type="Proteomes" id="UP000006729">
    <property type="component" value="Chromosome 2"/>
</dbReference>
<evidence type="ECO:0000256" key="2">
    <source>
        <dbReference type="ARBA" id="ARBA00023015"/>
    </source>
</evidence>
<keyword evidence="2" id="KW-0805">Transcription regulation</keyword>
<dbReference type="InParanoid" id="A0A3N7FYZ0"/>
<keyword evidence="5" id="KW-0539">Nucleus</keyword>
<evidence type="ECO:0000256" key="6">
    <source>
        <dbReference type="SAM" id="MobiDB-lite"/>
    </source>
</evidence>
<dbReference type="SUPFAM" id="SSF47459">
    <property type="entry name" value="HLH, helix-loop-helix DNA-binding domain"/>
    <property type="match status" value="1"/>
</dbReference>
<dbReference type="OMA" id="GEWDFFR"/>
<evidence type="ECO:0000259" key="7">
    <source>
        <dbReference type="PROSITE" id="PS50888"/>
    </source>
</evidence>
<dbReference type="InterPro" id="IPR045843">
    <property type="entry name" value="IND-like"/>
</dbReference>
<feature type="compositionally biased region" description="Basic residues" evidence="6">
    <location>
        <begin position="247"/>
        <end position="268"/>
    </location>
</feature>
<evidence type="ECO:0000256" key="1">
    <source>
        <dbReference type="ARBA" id="ARBA00004123"/>
    </source>
</evidence>
<dbReference type="PROSITE" id="PS50888">
    <property type="entry name" value="BHLH"/>
    <property type="match status" value="1"/>
</dbReference>
<dbReference type="PANTHER" id="PTHR16223:SF330">
    <property type="entry name" value="OS03G0205300 PROTEIN"/>
    <property type="match status" value="1"/>
</dbReference>
<dbReference type="GO" id="GO:0048766">
    <property type="term" value="P:root hair initiation"/>
    <property type="evidence" value="ECO:0007669"/>
    <property type="project" value="UniProtKB-ARBA"/>
</dbReference>
<feature type="domain" description="BHLH" evidence="7">
    <location>
        <begin position="324"/>
        <end position="373"/>
    </location>
</feature>
<accession>A0A3N7FYZ0</accession>
<dbReference type="AlphaFoldDB" id="A0A3N7FYZ0"/>
<dbReference type="SMR" id="A0A3N7FYZ0"/>
<evidence type="ECO:0000256" key="5">
    <source>
        <dbReference type="ARBA" id="ARBA00023242"/>
    </source>
</evidence>
<dbReference type="Pfam" id="PF00010">
    <property type="entry name" value="HLH"/>
    <property type="match status" value="1"/>
</dbReference>
<dbReference type="GO" id="GO:0005634">
    <property type="term" value="C:nucleus"/>
    <property type="evidence" value="ECO:0000318"/>
    <property type="project" value="GO_Central"/>
</dbReference>
<evidence type="ECO:0000256" key="3">
    <source>
        <dbReference type="ARBA" id="ARBA00023125"/>
    </source>
</evidence>
<comment type="subcellular location">
    <subcellularLocation>
        <location evidence="1">Nucleus</location>
    </subcellularLocation>
</comment>
<organism evidence="8 9">
    <name type="scientific">Populus trichocarpa</name>
    <name type="common">Western balsam poplar</name>
    <name type="synonym">Populus balsamifera subsp. trichocarpa</name>
    <dbReference type="NCBI Taxonomy" id="3694"/>
    <lineage>
        <taxon>Eukaryota</taxon>
        <taxon>Viridiplantae</taxon>
        <taxon>Streptophyta</taxon>
        <taxon>Embryophyta</taxon>
        <taxon>Tracheophyta</taxon>
        <taxon>Spermatophyta</taxon>
        <taxon>Magnoliopsida</taxon>
        <taxon>eudicotyledons</taxon>
        <taxon>Gunneridae</taxon>
        <taxon>Pentapetalae</taxon>
        <taxon>rosids</taxon>
        <taxon>fabids</taxon>
        <taxon>Malpighiales</taxon>
        <taxon>Salicaceae</taxon>
        <taxon>Saliceae</taxon>
        <taxon>Populus</taxon>
    </lineage>
</organism>
<proteinExistence type="predicted"/>
<protein>
    <recommendedName>
        <fullName evidence="7">BHLH domain-containing protein</fullName>
    </recommendedName>
</protein>